<dbReference type="OrthoDB" id="9352756at2759"/>
<dbReference type="Gene3D" id="4.10.60.10">
    <property type="entry name" value="Zinc finger, CCHC-type"/>
    <property type="match status" value="1"/>
</dbReference>
<dbReference type="InterPro" id="IPR008919">
    <property type="entry name" value="Retrov_capsid_N"/>
</dbReference>
<sequence>MDRQVAYDLFISMLKKQGIRGIDPQKDLPGLLAYGHAKGCFENPHTVHELSEWKKFGDKLRDAMLDGDKTATKLGTLWRVVHNELLQAAAEKTAAEKAVLNCTGAHKRNLVYGAEGQPAAPAVNRVVLPPAPAQGGADAWPSAPAEEEEAEEEEECPSLPNSTPQSNPIPGSLSDLWGEMARQRRDAWSNLAQEALRDGDMELMETAREMTSPGAWAFPVTYHDQEVEVQGQDAQGNPQVQRQIQQVGVYTPLNWKWLSQLRQTVSQFGVKSEPVKQMLDYLFNSQLLLPTDLRGIAKLLFTQHQQLLFSAHWQALVNETVVVQRGPGGPLHGITMDKLLGLGPYLRTEAQMIIGPDKVREAMRLVRLAIDKVKEPGGQPIYMGIKQGREETFGSFIDRVAAAIDRAGVSDWMKGALLKQCAMQNASPAIQRMISTMGRNWTIEEALERAANMPTGPHAFLVRAIEKLGEGIQKQAEAMQSQVLAALAPLQAPAATGQGIRPGPSGRCYRCGGAGHFCKTCRATGVWCQSCQSSTHNTKACRRRSWGNCRKSAGGRAQTQVAARRPVPSAASNPPPQDPPAWIWQPQ</sequence>
<dbReference type="InterPro" id="IPR008916">
    <property type="entry name" value="Retrov_capsid_C"/>
</dbReference>
<organism evidence="7 8">
    <name type="scientific">Helopsaltes ochotensis</name>
    <name type="common">Middendorff's grasshopper-warbler</name>
    <dbReference type="NCBI Taxonomy" id="3150915"/>
    <lineage>
        <taxon>Eukaryota</taxon>
        <taxon>Metazoa</taxon>
        <taxon>Chordata</taxon>
        <taxon>Craniata</taxon>
        <taxon>Vertebrata</taxon>
        <taxon>Euteleostomi</taxon>
        <taxon>Archelosauria</taxon>
        <taxon>Archosauria</taxon>
        <taxon>Dinosauria</taxon>
        <taxon>Saurischia</taxon>
        <taxon>Theropoda</taxon>
        <taxon>Coelurosauria</taxon>
        <taxon>Aves</taxon>
        <taxon>Neognathae</taxon>
        <taxon>Neoaves</taxon>
        <taxon>Telluraves</taxon>
        <taxon>Australaves</taxon>
        <taxon>Passeriformes</taxon>
        <taxon>Sylvioidea</taxon>
        <taxon>Locustellidae</taxon>
        <taxon>Helopsaltes</taxon>
    </lineage>
</organism>
<dbReference type="Gene3D" id="1.10.375.10">
    <property type="entry name" value="Human Immunodeficiency Virus Type 1 Capsid Protein"/>
    <property type="match status" value="1"/>
</dbReference>
<dbReference type="Pfam" id="PF19317">
    <property type="entry name" value="Gag_p24_C"/>
    <property type="match status" value="1"/>
</dbReference>
<dbReference type="Proteomes" id="UP000572057">
    <property type="component" value="Unassembled WGS sequence"/>
</dbReference>
<feature type="compositionally biased region" description="Polar residues" evidence="5">
    <location>
        <begin position="159"/>
        <end position="169"/>
    </location>
</feature>
<name>A0A7L1SHA4_9PASS</name>
<dbReference type="EMBL" id="VXBM01003574">
    <property type="protein sequence ID" value="NXO46294.1"/>
    <property type="molecule type" value="Genomic_DNA"/>
</dbReference>
<keyword evidence="3" id="KW-0862">Zinc</keyword>
<dbReference type="InterPro" id="IPR036875">
    <property type="entry name" value="Znf_CCHC_sf"/>
</dbReference>
<gene>
    <name evidence="7" type="primary">Hervk_2</name>
    <name evidence="7" type="ORF">LOCOCH_R10223</name>
</gene>
<keyword evidence="8" id="KW-1185">Reference proteome</keyword>
<feature type="non-terminal residue" evidence="7">
    <location>
        <position position="1"/>
    </location>
</feature>
<dbReference type="InterPro" id="IPR045345">
    <property type="entry name" value="Gag_p24_C"/>
</dbReference>
<evidence type="ECO:0000259" key="6">
    <source>
        <dbReference type="PROSITE" id="PS50158"/>
    </source>
</evidence>
<reference evidence="8" key="1">
    <citation type="submission" date="2019-09" db="EMBL/GenBank/DDBJ databases">
        <title>Bird 10,000 Genomes (B10K) Project - Family phase.</title>
        <authorList>
            <person name="Zhang G."/>
        </authorList>
    </citation>
    <scope>NUCLEOTIDE SEQUENCE [LARGE SCALE GENOMIC DNA]</scope>
</reference>
<dbReference type="GO" id="GO:0016032">
    <property type="term" value="P:viral process"/>
    <property type="evidence" value="ECO:0007669"/>
    <property type="project" value="InterPro"/>
</dbReference>
<dbReference type="InterPro" id="IPR050195">
    <property type="entry name" value="Primate_lentivir_Gag_pol-like"/>
</dbReference>
<evidence type="ECO:0000256" key="2">
    <source>
        <dbReference type="ARBA" id="ARBA00022771"/>
    </source>
</evidence>
<dbReference type="SUPFAM" id="SSF47943">
    <property type="entry name" value="Retrovirus capsid protein, N-terminal core domain"/>
    <property type="match status" value="1"/>
</dbReference>
<proteinExistence type="predicted"/>
<dbReference type="Pfam" id="PF00607">
    <property type="entry name" value="Gag_p24"/>
    <property type="match status" value="1"/>
</dbReference>
<evidence type="ECO:0000313" key="7">
    <source>
        <dbReference type="EMBL" id="NXO46294.1"/>
    </source>
</evidence>
<feature type="region of interest" description="Disordered" evidence="5">
    <location>
        <begin position="129"/>
        <end position="169"/>
    </location>
</feature>
<evidence type="ECO:0000256" key="1">
    <source>
        <dbReference type="ARBA" id="ARBA00022723"/>
    </source>
</evidence>
<dbReference type="SUPFAM" id="SSF47353">
    <property type="entry name" value="Retrovirus capsid dimerization domain-like"/>
    <property type="match status" value="1"/>
</dbReference>
<dbReference type="PANTHER" id="PTHR40389">
    <property type="entry name" value="ENDOGENOUS RETROVIRUS GROUP K MEMBER 24 GAG POLYPROTEIN-RELATED"/>
    <property type="match status" value="1"/>
</dbReference>
<evidence type="ECO:0000256" key="3">
    <source>
        <dbReference type="ARBA" id="ARBA00022833"/>
    </source>
</evidence>
<keyword evidence="1" id="KW-0479">Metal-binding</keyword>
<dbReference type="SUPFAM" id="SSF57756">
    <property type="entry name" value="Retrovirus zinc finger-like domains"/>
    <property type="match status" value="1"/>
</dbReference>
<dbReference type="GO" id="GO:0008270">
    <property type="term" value="F:zinc ion binding"/>
    <property type="evidence" value="ECO:0007669"/>
    <property type="project" value="UniProtKB-KW"/>
</dbReference>
<feature type="domain" description="CCHC-type" evidence="6">
    <location>
        <begin position="507"/>
        <end position="522"/>
    </location>
</feature>
<feature type="compositionally biased region" description="Acidic residues" evidence="5">
    <location>
        <begin position="145"/>
        <end position="156"/>
    </location>
</feature>
<accession>A0A7L1SHA4</accession>
<evidence type="ECO:0000256" key="5">
    <source>
        <dbReference type="SAM" id="MobiDB-lite"/>
    </source>
</evidence>
<evidence type="ECO:0000313" key="8">
    <source>
        <dbReference type="Proteomes" id="UP000572057"/>
    </source>
</evidence>
<evidence type="ECO:0000256" key="4">
    <source>
        <dbReference type="PROSITE-ProRule" id="PRU00047"/>
    </source>
</evidence>
<feature type="region of interest" description="Disordered" evidence="5">
    <location>
        <begin position="550"/>
        <end position="587"/>
    </location>
</feature>
<keyword evidence="2 4" id="KW-0863">Zinc-finger</keyword>
<dbReference type="Gene3D" id="1.10.1200.30">
    <property type="match status" value="1"/>
</dbReference>
<dbReference type="InterPro" id="IPR001878">
    <property type="entry name" value="Znf_CCHC"/>
</dbReference>
<protein>
    <submittedName>
        <fullName evidence="7">GA113 protein</fullName>
    </submittedName>
</protein>
<dbReference type="GO" id="GO:0003676">
    <property type="term" value="F:nucleic acid binding"/>
    <property type="evidence" value="ECO:0007669"/>
    <property type="project" value="InterPro"/>
</dbReference>
<feature type="non-terminal residue" evidence="7">
    <location>
        <position position="587"/>
    </location>
</feature>
<dbReference type="AlphaFoldDB" id="A0A7L1SHA4"/>
<comment type="caution">
    <text evidence="7">The sequence shown here is derived from an EMBL/GenBank/DDBJ whole genome shotgun (WGS) entry which is preliminary data.</text>
</comment>
<dbReference type="PANTHER" id="PTHR40389:SF3">
    <property type="entry name" value="IGE-BINDING PROTEIN"/>
    <property type="match status" value="1"/>
</dbReference>
<dbReference type="PROSITE" id="PS50158">
    <property type="entry name" value="ZF_CCHC"/>
    <property type="match status" value="1"/>
</dbReference>